<evidence type="ECO:0000313" key="2">
    <source>
        <dbReference type="Proteomes" id="UP000829364"/>
    </source>
</evidence>
<dbReference type="RefSeq" id="XP_047839103.1">
    <property type="nucleotide sequence ID" value="XM_047983133.1"/>
</dbReference>
<keyword evidence="2" id="KW-1185">Reference proteome</keyword>
<organism evidence="1 2">
    <name type="scientific">Purpureocillium takamizusanense</name>
    <dbReference type="NCBI Taxonomy" id="2060973"/>
    <lineage>
        <taxon>Eukaryota</taxon>
        <taxon>Fungi</taxon>
        <taxon>Dikarya</taxon>
        <taxon>Ascomycota</taxon>
        <taxon>Pezizomycotina</taxon>
        <taxon>Sordariomycetes</taxon>
        <taxon>Hypocreomycetidae</taxon>
        <taxon>Hypocreales</taxon>
        <taxon>Ophiocordycipitaceae</taxon>
        <taxon>Purpureocillium</taxon>
    </lineage>
</organism>
<gene>
    <name evidence="1" type="ORF">JDV02_002138</name>
</gene>
<proteinExistence type="predicted"/>
<protein>
    <submittedName>
        <fullName evidence="1">Uncharacterized protein</fullName>
    </submittedName>
</protein>
<evidence type="ECO:0000313" key="1">
    <source>
        <dbReference type="EMBL" id="UNI15622.1"/>
    </source>
</evidence>
<sequence>MARTPLDNLKELQAKADRHNQLRLKAGVNLLSQFPTGRDDYVNIGKFFSEGVQLDAITEQCTGCPDMVKDVIFRTMEPGDPAFSLIAIPKAECEYASDLFNCMLDMGYTPEVIQFWKNTWSSWTHKDKHHAPRWERRWNVRRH</sequence>
<dbReference type="KEGG" id="ptkz:JDV02_002138"/>
<dbReference type="Proteomes" id="UP000829364">
    <property type="component" value="Chromosome 2"/>
</dbReference>
<dbReference type="OrthoDB" id="10424163at2759"/>
<accession>A0A9Q8QB49</accession>
<dbReference type="GeneID" id="72064099"/>
<dbReference type="AlphaFoldDB" id="A0A9Q8QB49"/>
<reference evidence="1" key="1">
    <citation type="submission" date="2021-11" db="EMBL/GenBank/DDBJ databases">
        <title>Purpureocillium_takamizusanense_genome.</title>
        <authorList>
            <person name="Nguyen N.-H."/>
        </authorList>
    </citation>
    <scope>NUCLEOTIDE SEQUENCE</scope>
    <source>
        <strain evidence="1">PT3</strain>
    </source>
</reference>
<name>A0A9Q8QB49_9HYPO</name>
<dbReference type="EMBL" id="CP086355">
    <property type="protein sequence ID" value="UNI15622.1"/>
    <property type="molecule type" value="Genomic_DNA"/>
</dbReference>